<dbReference type="PANTHER" id="PTHR43415:SF3">
    <property type="entry name" value="GNAT-FAMILY ACETYLTRANSFERASE"/>
    <property type="match status" value="1"/>
</dbReference>
<evidence type="ECO:0000259" key="1">
    <source>
        <dbReference type="PROSITE" id="PS51186"/>
    </source>
</evidence>
<dbReference type="Pfam" id="PF13302">
    <property type="entry name" value="Acetyltransf_3"/>
    <property type="match status" value="1"/>
</dbReference>
<feature type="domain" description="N-acetyltransferase" evidence="1">
    <location>
        <begin position="1"/>
        <end position="155"/>
    </location>
</feature>
<dbReference type="Gene3D" id="3.40.630.30">
    <property type="match status" value="1"/>
</dbReference>
<dbReference type="KEGG" id="alq:C7Y71_010565"/>
<dbReference type="PROSITE" id="PS51186">
    <property type="entry name" value="GNAT"/>
    <property type="match status" value="1"/>
</dbReference>
<name>A0A5P8EA33_9BACT</name>
<sequence length="174" mass="20242">MTRNDMQLICDMFNDTELEDVVVGWAFPLSIEQQNKWFDNSLSSNGLNHRFVIETKEDGSIGIATLTDIDWKNRTAIHGIKLANKQFCRRGIGTDTVMAIMRYAFDELGLHRLESCRFDSNAASKHLYSKCGWKEEGVKRECIYKHGVWRDLTMIGVLESDYKKLIEENHYWNL</sequence>
<evidence type="ECO:0000313" key="3">
    <source>
        <dbReference type="Proteomes" id="UP000249375"/>
    </source>
</evidence>
<keyword evidence="3" id="KW-1185">Reference proteome</keyword>
<evidence type="ECO:0000313" key="2">
    <source>
        <dbReference type="EMBL" id="QFQ13794.1"/>
    </source>
</evidence>
<proteinExistence type="predicted"/>
<dbReference type="InterPro" id="IPR000182">
    <property type="entry name" value="GNAT_dom"/>
</dbReference>
<organism evidence="2 3">
    <name type="scientific">Pseudoprevotella muciniphila</name>
    <dbReference type="NCBI Taxonomy" id="2133944"/>
    <lineage>
        <taxon>Bacteria</taxon>
        <taxon>Pseudomonadati</taxon>
        <taxon>Bacteroidota</taxon>
        <taxon>Bacteroidia</taxon>
        <taxon>Bacteroidales</taxon>
        <taxon>Prevotellaceae</taxon>
        <taxon>Pseudoprevotella</taxon>
    </lineage>
</organism>
<dbReference type="GO" id="GO:0016747">
    <property type="term" value="F:acyltransferase activity, transferring groups other than amino-acyl groups"/>
    <property type="evidence" value="ECO:0007669"/>
    <property type="project" value="InterPro"/>
</dbReference>
<dbReference type="Proteomes" id="UP000249375">
    <property type="component" value="Chromosome"/>
</dbReference>
<dbReference type="SUPFAM" id="SSF55729">
    <property type="entry name" value="Acyl-CoA N-acyltransferases (Nat)"/>
    <property type="match status" value="1"/>
</dbReference>
<reference evidence="2 3" key="1">
    <citation type="submission" date="2018-11" db="EMBL/GenBank/DDBJ databases">
        <authorList>
            <person name="Na S.W."/>
            <person name="Baik M."/>
        </authorList>
    </citation>
    <scope>NUCLEOTIDE SEQUENCE [LARGE SCALE GENOMIC DNA]</scope>
    <source>
        <strain evidence="2 3">E39</strain>
    </source>
</reference>
<gene>
    <name evidence="2" type="ORF">C7Y71_010565</name>
</gene>
<accession>A0A5P8EA33</accession>
<dbReference type="InterPro" id="IPR016181">
    <property type="entry name" value="Acyl_CoA_acyltransferase"/>
</dbReference>
<dbReference type="OrthoDB" id="893030at2"/>
<dbReference type="AlphaFoldDB" id="A0A5P8EA33"/>
<dbReference type="EMBL" id="CP033459">
    <property type="protein sequence ID" value="QFQ13794.1"/>
    <property type="molecule type" value="Genomic_DNA"/>
</dbReference>
<keyword evidence="2" id="KW-0808">Transferase</keyword>
<dbReference type="PANTHER" id="PTHR43415">
    <property type="entry name" value="SPERMIDINE N(1)-ACETYLTRANSFERASE"/>
    <property type="match status" value="1"/>
</dbReference>
<protein>
    <submittedName>
        <fullName evidence="2">N-acetyltransferase</fullName>
    </submittedName>
</protein>